<evidence type="ECO:0000256" key="1">
    <source>
        <dbReference type="SAM" id="MobiDB-lite"/>
    </source>
</evidence>
<gene>
    <name evidence="2" type="ORF">DOTSEDRAFT_68251</name>
</gene>
<protein>
    <submittedName>
        <fullName evidence="2">Uncharacterized protein</fullName>
    </submittedName>
</protein>
<feature type="compositionally biased region" description="Polar residues" evidence="1">
    <location>
        <begin position="367"/>
        <end position="382"/>
    </location>
</feature>
<proteinExistence type="predicted"/>
<feature type="region of interest" description="Disordered" evidence="1">
    <location>
        <begin position="155"/>
        <end position="217"/>
    </location>
</feature>
<feature type="region of interest" description="Disordered" evidence="1">
    <location>
        <begin position="367"/>
        <end position="395"/>
    </location>
</feature>
<accession>N1Q2D9</accession>
<dbReference type="HOGENOM" id="CLU_595838_0_0_1"/>
<dbReference type="STRING" id="675120.N1Q2D9"/>
<dbReference type="OMA" id="FPAFNTS"/>
<sequence>MYVTYGGGSGTVQQTSGPNVRPSVILNTYGTAWSSGYVASGVYGQGGAGGAGGASGAGSSGIVSPTPISSTVISGAASGQSGTALSGIVSSAPLSPIFSTIVSTGISGESSTEGSGSNAPFSNSIDSRYGTLAPSSEITPTPIFSTALSTEINGASSTKGSGSVPPFSSSIKSRSGSLPPLSGFQSSGSVRLSTGPSSAPFTNSINSRSGSLPPSGTGSIPLSTAFVPTSSPLSGVPFTNSLNSRSGSLPPPSSAPSGTGFSPSSSWGTGSSFFSTGFTAPYVTGTLLSAPPGDFTESIPFSIPTGYLPSNSLPGTGSLGVPFTNSINSRSGSLPPSGTARPTTGSMPTGGVPLSIAPSSGLPFTNSINSRSGTLPTSSGAVPSSTGTSPATSPLTTFPPYPTAASSCVTNFLGTTTIFTTVTSFGCYANCPAGGGGGYGNNVNTFGPPTFGGQGGWGP</sequence>
<feature type="compositionally biased region" description="Polar residues" evidence="1">
    <location>
        <begin position="155"/>
        <end position="176"/>
    </location>
</feature>
<keyword evidence="3" id="KW-1185">Reference proteome</keyword>
<feature type="compositionally biased region" description="Polar residues" evidence="1">
    <location>
        <begin position="328"/>
        <end position="347"/>
    </location>
</feature>
<name>N1Q2D9_DOTSN</name>
<feature type="region of interest" description="Disordered" evidence="1">
    <location>
        <begin position="328"/>
        <end position="348"/>
    </location>
</feature>
<dbReference type="Proteomes" id="UP000016933">
    <property type="component" value="Unassembled WGS sequence"/>
</dbReference>
<reference evidence="3" key="1">
    <citation type="journal article" date="2012" name="PLoS Genet.">
        <title>The genomes of the fungal plant pathogens Cladosporium fulvum and Dothistroma septosporum reveal adaptation to different hosts and lifestyles but also signatures of common ancestry.</title>
        <authorList>
            <person name="de Wit P.J.G.M."/>
            <person name="van der Burgt A."/>
            <person name="Oekmen B."/>
            <person name="Stergiopoulos I."/>
            <person name="Abd-Elsalam K.A."/>
            <person name="Aerts A.L."/>
            <person name="Bahkali A.H."/>
            <person name="Beenen H.G."/>
            <person name="Chettri P."/>
            <person name="Cox M.P."/>
            <person name="Datema E."/>
            <person name="de Vries R.P."/>
            <person name="Dhillon B."/>
            <person name="Ganley A.R."/>
            <person name="Griffiths S.A."/>
            <person name="Guo Y."/>
            <person name="Hamelin R.C."/>
            <person name="Henrissat B."/>
            <person name="Kabir M.S."/>
            <person name="Jashni M.K."/>
            <person name="Kema G."/>
            <person name="Klaubauf S."/>
            <person name="Lapidus A."/>
            <person name="Levasseur A."/>
            <person name="Lindquist E."/>
            <person name="Mehrabi R."/>
            <person name="Ohm R.A."/>
            <person name="Owen T.J."/>
            <person name="Salamov A."/>
            <person name="Schwelm A."/>
            <person name="Schijlen E."/>
            <person name="Sun H."/>
            <person name="van den Burg H.A."/>
            <person name="van Ham R.C.H.J."/>
            <person name="Zhang S."/>
            <person name="Goodwin S.B."/>
            <person name="Grigoriev I.V."/>
            <person name="Collemare J."/>
            <person name="Bradshaw R.E."/>
        </authorList>
    </citation>
    <scope>NUCLEOTIDE SEQUENCE [LARGE SCALE GENOMIC DNA]</scope>
    <source>
        <strain evidence="3">NZE10 / CBS 128990</strain>
    </source>
</reference>
<organism evidence="2 3">
    <name type="scientific">Dothistroma septosporum (strain NZE10 / CBS 128990)</name>
    <name type="common">Red band needle blight fungus</name>
    <name type="synonym">Mycosphaerella pini</name>
    <dbReference type="NCBI Taxonomy" id="675120"/>
    <lineage>
        <taxon>Eukaryota</taxon>
        <taxon>Fungi</taxon>
        <taxon>Dikarya</taxon>
        <taxon>Ascomycota</taxon>
        <taxon>Pezizomycotina</taxon>
        <taxon>Dothideomycetes</taxon>
        <taxon>Dothideomycetidae</taxon>
        <taxon>Mycosphaerellales</taxon>
        <taxon>Mycosphaerellaceae</taxon>
        <taxon>Dothistroma</taxon>
    </lineage>
</organism>
<dbReference type="AlphaFoldDB" id="N1Q2D9"/>
<feature type="compositionally biased region" description="Low complexity" evidence="1">
    <location>
        <begin position="383"/>
        <end position="395"/>
    </location>
</feature>
<feature type="region of interest" description="Disordered" evidence="1">
    <location>
        <begin position="237"/>
        <end position="263"/>
    </location>
</feature>
<reference evidence="2 3" key="2">
    <citation type="journal article" date="2012" name="PLoS Pathog.">
        <title>Diverse lifestyles and strategies of plant pathogenesis encoded in the genomes of eighteen Dothideomycetes fungi.</title>
        <authorList>
            <person name="Ohm R.A."/>
            <person name="Feau N."/>
            <person name="Henrissat B."/>
            <person name="Schoch C.L."/>
            <person name="Horwitz B.A."/>
            <person name="Barry K.W."/>
            <person name="Condon B.J."/>
            <person name="Copeland A.C."/>
            <person name="Dhillon B."/>
            <person name="Glaser F."/>
            <person name="Hesse C.N."/>
            <person name="Kosti I."/>
            <person name="LaButti K."/>
            <person name="Lindquist E.A."/>
            <person name="Lucas S."/>
            <person name="Salamov A.A."/>
            <person name="Bradshaw R.E."/>
            <person name="Ciuffetti L."/>
            <person name="Hamelin R.C."/>
            <person name="Kema G.H.J."/>
            <person name="Lawrence C."/>
            <person name="Scott J.A."/>
            <person name="Spatafora J.W."/>
            <person name="Turgeon B.G."/>
            <person name="de Wit P.J.G.M."/>
            <person name="Zhong S."/>
            <person name="Goodwin S.B."/>
            <person name="Grigoriev I.V."/>
        </authorList>
    </citation>
    <scope>NUCLEOTIDE SEQUENCE [LARGE SCALE GENOMIC DNA]</scope>
    <source>
        <strain evidence="3">NZE10 / CBS 128990</strain>
    </source>
</reference>
<feature type="compositionally biased region" description="Polar residues" evidence="1">
    <location>
        <begin position="183"/>
        <end position="217"/>
    </location>
</feature>
<evidence type="ECO:0000313" key="3">
    <source>
        <dbReference type="Proteomes" id="UP000016933"/>
    </source>
</evidence>
<dbReference type="EMBL" id="KB446535">
    <property type="protein sequence ID" value="EME49413.1"/>
    <property type="molecule type" value="Genomic_DNA"/>
</dbReference>
<evidence type="ECO:0000313" key="2">
    <source>
        <dbReference type="EMBL" id="EME49413.1"/>
    </source>
</evidence>